<evidence type="ECO:0000313" key="2">
    <source>
        <dbReference type="EMBL" id="KAL3310267.1"/>
    </source>
</evidence>
<dbReference type="Proteomes" id="UP001626550">
    <property type="component" value="Unassembled WGS sequence"/>
</dbReference>
<proteinExistence type="predicted"/>
<gene>
    <name evidence="2" type="ORF">Ciccas_011170</name>
</gene>
<dbReference type="AlphaFoldDB" id="A0ABD2PTN1"/>
<reference evidence="2 3" key="1">
    <citation type="submission" date="2024-11" db="EMBL/GenBank/DDBJ databases">
        <title>Adaptive evolution of stress response genes in parasites aligns with host niche diversity.</title>
        <authorList>
            <person name="Hahn C."/>
            <person name="Resl P."/>
        </authorList>
    </citation>
    <scope>NUCLEOTIDE SEQUENCE [LARGE SCALE GENOMIC DNA]</scope>
    <source>
        <strain evidence="2">EGGRZ-B1_66</strain>
        <tissue evidence="2">Body</tissue>
    </source>
</reference>
<evidence type="ECO:0000313" key="3">
    <source>
        <dbReference type="Proteomes" id="UP001626550"/>
    </source>
</evidence>
<accession>A0ABD2PTN1</accession>
<evidence type="ECO:0000256" key="1">
    <source>
        <dbReference type="SAM" id="MobiDB-lite"/>
    </source>
</evidence>
<feature type="non-terminal residue" evidence="2">
    <location>
        <position position="1"/>
    </location>
</feature>
<name>A0ABD2PTN1_9PLAT</name>
<keyword evidence="3" id="KW-1185">Reference proteome</keyword>
<dbReference type="EMBL" id="JBJKFK010003101">
    <property type="protein sequence ID" value="KAL3310267.1"/>
    <property type="molecule type" value="Genomic_DNA"/>
</dbReference>
<comment type="caution">
    <text evidence="2">The sequence shown here is derived from an EMBL/GenBank/DDBJ whole genome shotgun (WGS) entry which is preliminary data.</text>
</comment>
<feature type="compositionally biased region" description="Low complexity" evidence="1">
    <location>
        <begin position="38"/>
        <end position="49"/>
    </location>
</feature>
<organism evidence="2 3">
    <name type="scientific">Cichlidogyrus casuarinus</name>
    <dbReference type="NCBI Taxonomy" id="1844966"/>
    <lineage>
        <taxon>Eukaryota</taxon>
        <taxon>Metazoa</taxon>
        <taxon>Spiralia</taxon>
        <taxon>Lophotrochozoa</taxon>
        <taxon>Platyhelminthes</taxon>
        <taxon>Monogenea</taxon>
        <taxon>Monopisthocotylea</taxon>
        <taxon>Dactylogyridea</taxon>
        <taxon>Ancyrocephalidae</taxon>
        <taxon>Cichlidogyrus</taxon>
    </lineage>
</organism>
<sequence>YRKKRQFCRSCASSNCLLSRCMRTLCGKCLCCNDCRKSSSQSSPNTSTQFDRDEEFSEKSSPVQGSFFCQCCLCSKHTHSNPKIKFPLSKKEQDGSQFPLPLGTPIGQQDSGGLSKFLSLALHYCISSLFFEYVSE</sequence>
<feature type="region of interest" description="Disordered" evidence="1">
    <location>
        <begin position="36"/>
        <end position="57"/>
    </location>
</feature>
<protein>
    <submittedName>
        <fullName evidence="2">Uncharacterized protein</fullName>
    </submittedName>
</protein>